<dbReference type="Proteomes" id="UP000477386">
    <property type="component" value="Unassembled WGS sequence"/>
</dbReference>
<organism evidence="2 3">
    <name type="scientific">Spirosoma agri</name>
    <dbReference type="NCBI Taxonomy" id="1987381"/>
    <lineage>
        <taxon>Bacteria</taxon>
        <taxon>Pseudomonadati</taxon>
        <taxon>Bacteroidota</taxon>
        <taxon>Cytophagia</taxon>
        <taxon>Cytophagales</taxon>
        <taxon>Cytophagaceae</taxon>
        <taxon>Spirosoma</taxon>
    </lineage>
</organism>
<protein>
    <submittedName>
        <fullName evidence="2">DUF4359 domain-containing protein</fullName>
    </submittedName>
</protein>
<feature type="signal peptide" evidence="1">
    <location>
        <begin position="1"/>
        <end position="26"/>
    </location>
</feature>
<evidence type="ECO:0000313" key="2">
    <source>
        <dbReference type="EMBL" id="NEU65505.1"/>
    </source>
</evidence>
<evidence type="ECO:0000313" key="3">
    <source>
        <dbReference type="Proteomes" id="UP000477386"/>
    </source>
</evidence>
<sequence length="121" mass="13019">MNKNTTRLILALFATLLLVFSNPSESDHKSAVKAKANSLMQNQVKKATGDQEGESAGLGGSLSKLIGGFFVDKLIDASVTRTNFLLFSLTDFSYEGKSNVIGFGVLGNVFITSKLDDQLVR</sequence>
<reference evidence="2 3" key="1">
    <citation type="submission" date="2020-02" db="EMBL/GenBank/DDBJ databases">
        <title>Draft genome sequence of two Spirosoma agri KCTC 52727 and Spirosoma terrae KCTC 52035.</title>
        <authorList>
            <person name="Rojas J."/>
            <person name="Ambika Manirajan B."/>
            <person name="Ratering S."/>
            <person name="Suarez C."/>
            <person name="Schnell S."/>
        </authorList>
    </citation>
    <scope>NUCLEOTIDE SEQUENCE [LARGE SCALE GENOMIC DNA]</scope>
    <source>
        <strain evidence="2 3">KCTC 52727</strain>
    </source>
</reference>
<dbReference type="RefSeq" id="WP_164034832.1">
    <property type="nucleotide sequence ID" value="NZ_JAAGNZ010000001.1"/>
</dbReference>
<proteinExistence type="predicted"/>
<dbReference type="EMBL" id="JAAGNZ010000001">
    <property type="protein sequence ID" value="NEU65505.1"/>
    <property type="molecule type" value="Genomic_DNA"/>
</dbReference>
<accession>A0A6M0ICM3</accession>
<evidence type="ECO:0000256" key="1">
    <source>
        <dbReference type="SAM" id="SignalP"/>
    </source>
</evidence>
<feature type="chain" id="PRO_5026844278" evidence="1">
    <location>
        <begin position="27"/>
        <end position="121"/>
    </location>
</feature>
<keyword evidence="1" id="KW-0732">Signal</keyword>
<comment type="caution">
    <text evidence="2">The sequence shown here is derived from an EMBL/GenBank/DDBJ whole genome shotgun (WGS) entry which is preliminary data.</text>
</comment>
<gene>
    <name evidence="2" type="ORF">GK091_01320</name>
</gene>
<keyword evidence="3" id="KW-1185">Reference proteome</keyword>
<name>A0A6M0ICM3_9BACT</name>
<dbReference type="AlphaFoldDB" id="A0A6M0ICM3"/>